<dbReference type="Pfam" id="PF00650">
    <property type="entry name" value="CRAL_TRIO"/>
    <property type="match status" value="1"/>
</dbReference>
<gene>
    <name evidence="2" type="ORF">HYC85_002260</name>
</gene>
<dbReference type="InterPro" id="IPR036865">
    <property type="entry name" value="CRAL-TRIO_dom_sf"/>
</dbReference>
<dbReference type="Pfam" id="PF03765">
    <property type="entry name" value="CRAL_TRIO_N"/>
    <property type="match status" value="1"/>
</dbReference>
<keyword evidence="3" id="KW-1185">Reference proteome</keyword>
<comment type="caution">
    <text evidence="2">The sequence shown here is derived from an EMBL/GenBank/DDBJ whole genome shotgun (WGS) entry which is preliminary data.</text>
</comment>
<proteinExistence type="predicted"/>
<dbReference type="InterPro" id="IPR011074">
    <property type="entry name" value="CRAL/TRIO_N_dom"/>
</dbReference>
<dbReference type="SUPFAM" id="SSF52087">
    <property type="entry name" value="CRAL/TRIO domain"/>
    <property type="match status" value="1"/>
</dbReference>
<dbReference type="InterPro" id="IPR052578">
    <property type="entry name" value="PI_Transfer_CRAL-TRIO"/>
</dbReference>
<dbReference type="GO" id="GO:0008526">
    <property type="term" value="F:phosphatidylinositol transfer activity"/>
    <property type="evidence" value="ECO:0007669"/>
    <property type="project" value="TreeGrafter"/>
</dbReference>
<dbReference type="Gene3D" id="3.40.525.10">
    <property type="entry name" value="CRAL-TRIO lipid binding domain"/>
    <property type="match status" value="1"/>
</dbReference>
<sequence>MVRLSSARVPVGMVTMYTIFRRKQHQNQEDDSSQDTKVGELKAAIGPLSGRSLQYCTDACLRRYLEARNWNVGKAKKMLEETLQWRSTYKPEEICWHEVAHVGENGLVSRADFHDRFGRPVLIMRPGMQKTAAGEGNLRHLVYLVENAILSLAEGQEQMTWLIDFTGWSLNTNVPIKVARDIINTLQNHYPERLALVVLYNPPRIFEAFWKVVKYFVDPKTFQKINFVYTNNKDSEEVMKSYFDAENLPSVFGGKASLKYDHEEFSRLMAQDDVKTAKFWGFDCKPCHVTTNWTFRSGGGSRAS</sequence>
<evidence type="ECO:0000313" key="3">
    <source>
        <dbReference type="Proteomes" id="UP000593564"/>
    </source>
</evidence>
<dbReference type="FunFam" id="3.40.525.10:FF:000008">
    <property type="entry name" value="Phosphatidylinositol transfer protein 3"/>
    <property type="match status" value="1"/>
</dbReference>
<dbReference type="Proteomes" id="UP000593564">
    <property type="component" value="Unassembled WGS sequence"/>
</dbReference>
<accession>A0A7J7I8Z7</accession>
<dbReference type="PROSITE" id="PS50191">
    <property type="entry name" value="CRAL_TRIO"/>
    <property type="match status" value="1"/>
</dbReference>
<dbReference type="SMART" id="SM01100">
    <property type="entry name" value="CRAL_TRIO_N"/>
    <property type="match status" value="1"/>
</dbReference>
<dbReference type="PANTHER" id="PTHR45824">
    <property type="entry name" value="GH16843P"/>
    <property type="match status" value="1"/>
</dbReference>
<dbReference type="InterPro" id="IPR001251">
    <property type="entry name" value="CRAL-TRIO_dom"/>
</dbReference>
<dbReference type="PANTHER" id="PTHR45824:SF17">
    <property type="entry name" value="CRAL-TRIO DOMAIN-CONTAINING PROTEIN C23B6.04C"/>
    <property type="match status" value="1"/>
</dbReference>
<dbReference type="InterPro" id="IPR036273">
    <property type="entry name" value="CRAL/TRIO_N_dom_sf"/>
</dbReference>
<name>A0A7J7I8Z7_CAMSI</name>
<evidence type="ECO:0000259" key="1">
    <source>
        <dbReference type="PROSITE" id="PS50191"/>
    </source>
</evidence>
<dbReference type="EMBL" id="JACBKZ010000001">
    <property type="protein sequence ID" value="KAF5961051.1"/>
    <property type="molecule type" value="Genomic_DNA"/>
</dbReference>
<protein>
    <recommendedName>
        <fullName evidence="1">CRAL-TRIO domain-containing protein</fullName>
    </recommendedName>
</protein>
<reference evidence="2 3" key="2">
    <citation type="submission" date="2020-07" db="EMBL/GenBank/DDBJ databases">
        <title>Genome assembly of wild tea tree DASZ reveals pedigree and selection history of tea varieties.</title>
        <authorList>
            <person name="Zhang W."/>
        </authorList>
    </citation>
    <scope>NUCLEOTIDE SEQUENCE [LARGE SCALE GENOMIC DNA]</scope>
    <source>
        <strain evidence="3">cv. G240</strain>
        <tissue evidence="2">Leaf</tissue>
    </source>
</reference>
<reference evidence="3" key="1">
    <citation type="journal article" date="2020" name="Nat. Commun.">
        <title>Genome assembly of wild tea tree DASZ reveals pedigree and selection history of tea varieties.</title>
        <authorList>
            <person name="Zhang W."/>
            <person name="Zhang Y."/>
            <person name="Qiu H."/>
            <person name="Guo Y."/>
            <person name="Wan H."/>
            <person name="Zhang X."/>
            <person name="Scossa F."/>
            <person name="Alseekh S."/>
            <person name="Zhang Q."/>
            <person name="Wang P."/>
            <person name="Xu L."/>
            <person name="Schmidt M.H."/>
            <person name="Jia X."/>
            <person name="Li D."/>
            <person name="Zhu A."/>
            <person name="Guo F."/>
            <person name="Chen W."/>
            <person name="Ni D."/>
            <person name="Usadel B."/>
            <person name="Fernie A.R."/>
            <person name="Wen W."/>
        </authorList>
    </citation>
    <scope>NUCLEOTIDE SEQUENCE [LARGE SCALE GENOMIC DNA]</scope>
    <source>
        <strain evidence="3">cv. G240</strain>
    </source>
</reference>
<organism evidence="2 3">
    <name type="scientific">Camellia sinensis</name>
    <name type="common">Tea plant</name>
    <name type="synonym">Thea sinensis</name>
    <dbReference type="NCBI Taxonomy" id="4442"/>
    <lineage>
        <taxon>Eukaryota</taxon>
        <taxon>Viridiplantae</taxon>
        <taxon>Streptophyta</taxon>
        <taxon>Embryophyta</taxon>
        <taxon>Tracheophyta</taxon>
        <taxon>Spermatophyta</taxon>
        <taxon>Magnoliopsida</taxon>
        <taxon>eudicotyledons</taxon>
        <taxon>Gunneridae</taxon>
        <taxon>Pentapetalae</taxon>
        <taxon>asterids</taxon>
        <taxon>Ericales</taxon>
        <taxon>Theaceae</taxon>
        <taxon>Camellia</taxon>
    </lineage>
</organism>
<dbReference type="CDD" id="cd00170">
    <property type="entry name" value="SEC14"/>
    <property type="match status" value="1"/>
</dbReference>
<dbReference type="SMART" id="SM00516">
    <property type="entry name" value="SEC14"/>
    <property type="match status" value="1"/>
</dbReference>
<dbReference type="SUPFAM" id="SSF46938">
    <property type="entry name" value="CRAL/TRIO N-terminal domain"/>
    <property type="match status" value="1"/>
</dbReference>
<dbReference type="AlphaFoldDB" id="A0A7J7I8Z7"/>
<feature type="domain" description="CRAL-TRIO" evidence="1">
    <location>
        <begin position="106"/>
        <end position="260"/>
    </location>
</feature>
<evidence type="ECO:0000313" key="2">
    <source>
        <dbReference type="EMBL" id="KAF5961051.1"/>
    </source>
</evidence>